<feature type="transmembrane region" description="Helical" evidence="5">
    <location>
        <begin position="275"/>
        <end position="292"/>
    </location>
</feature>
<comment type="function">
    <text evidence="5">Involved in the import of GDP-mannose from the cytoplasm into the Golgi lumen.</text>
</comment>
<evidence type="ECO:0000313" key="7">
    <source>
        <dbReference type="EMBL" id="KAE9389294.1"/>
    </source>
</evidence>
<dbReference type="AlphaFoldDB" id="A0A6A4GW18"/>
<feature type="transmembrane region" description="Helical" evidence="5">
    <location>
        <begin position="84"/>
        <end position="102"/>
    </location>
</feature>
<feature type="transmembrane region" description="Helical" evidence="5">
    <location>
        <begin position="12"/>
        <end position="33"/>
    </location>
</feature>
<gene>
    <name evidence="7" type="ORF">BT96DRAFT_968003</name>
</gene>
<dbReference type="GO" id="GO:0000139">
    <property type="term" value="C:Golgi membrane"/>
    <property type="evidence" value="ECO:0007669"/>
    <property type="project" value="UniProtKB-SubCell"/>
</dbReference>
<dbReference type="Proteomes" id="UP000799118">
    <property type="component" value="Unassembled WGS sequence"/>
</dbReference>
<feature type="region of interest" description="Disordered" evidence="6">
    <location>
        <begin position="299"/>
        <end position="332"/>
    </location>
</feature>
<feature type="transmembrane region" description="Helical" evidence="5">
    <location>
        <begin position="45"/>
        <end position="63"/>
    </location>
</feature>
<keyword evidence="4 5" id="KW-0472">Membrane</keyword>
<protein>
    <recommendedName>
        <fullName evidence="5">GDP-mannose transporter</fullName>
        <shortName evidence="5">GMT</shortName>
    </recommendedName>
</protein>
<accession>A0A6A4GW18</accession>
<dbReference type="InterPro" id="IPR050186">
    <property type="entry name" value="TPT_transporter"/>
</dbReference>
<feature type="transmembrane region" description="Helical" evidence="5">
    <location>
        <begin position="136"/>
        <end position="163"/>
    </location>
</feature>
<evidence type="ECO:0000256" key="6">
    <source>
        <dbReference type="SAM" id="MobiDB-lite"/>
    </source>
</evidence>
<comment type="subunit">
    <text evidence="5">Homooligomer.</text>
</comment>
<evidence type="ECO:0000256" key="1">
    <source>
        <dbReference type="ARBA" id="ARBA00004141"/>
    </source>
</evidence>
<keyword evidence="5" id="KW-0333">Golgi apparatus</keyword>
<name>A0A6A4GW18_9AGAR</name>
<feature type="transmembrane region" description="Helical" evidence="5">
    <location>
        <begin position="183"/>
        <end position="207"/>
    </location>
</feature>
<dbReference type="EMBL" id="ML769703">
    <property type="protein sequence ID" value="KAE9389294.1"/>
    <property type="molecule type" value="Genomic_DNA"/>
</dbReference>
<reference evidence="7" key="1">
    <citation type="journal article" date="2019" name="Environ. Microbiol.">
        <title>Fungal ecological strategies reflected in gene transcription - a case study of two litter decomposers.</title>
        <authorList>
            <person name="Barbi F."/>
            <person name="Kohler A."/>
            <person name="Barry K."/>
            <person name="Baskaran P."/>
            <person name="Daum C."/>
            <person name="Fauchery L."/>
            <person name="Ihrmark K."/>
            <person name="Kuo A."/>
            <person name="LaButti K."/>
            <person name="Lipzen A."/>
            <person name="Morin E."/>
            <person name="Grigoriev I.V."/>
            <person name="Henrissat B."/>
            <person name="Lindahl B."/>
            <person name="Martin F."/>
        </authorList>
    </citation>
    <scope>NUCLEOTIDE SEQUENCE</scope>
    <source>
        <strain evidence="7">JB14</strain>
    </source>
</reference>
<keyword evidence="5" id="KW-0762">Sugar transport</keyword>
<keyword evidence="5" id="KW-0256">Endoplasmic reticulum</keyword>
<keyword evidence="3 5" id="KW-1133">Transmembrane helix</keyword>
<dbReference type="GO" id="GO:0005789">
    <property type="term" value="C:endoplasmic reticulum membrane"/>
    <property type="evidence" value="ECO:0007669"/>
    <property type="project" value="UniProtKB-SubCell"/>
</dbReference>
<feature type="transmembrane region" description="Helical" evidence="5">
    <location>
        <begin position="108"/>
        <end position="129"/>
    </location>
</feature>
<comment type="subcellular location">
    <subcellularLocation>
        <location evidence="5">Golgi apparatus membrane</location>
        <topology evidence="5">Multi-pass membrane protein</topology>
    </subcellularLocation>
    <subcellularLocation>
        <location evidence="5">Cytoplasmic vesicle membrane</location>
        <topology evidence="5">Multi-pass membrane protein</topology>
    </subcellularLocation>
    <subcellularLocation>
        <location evidence="5">Endoplasmic reticulum membrane</location>
        <topology evidence="5">Multi-pass membrane protein</topology>
    </subcellularLocation>
    <subcellularLocation>
        <location evidence="1">Membrane</location>
        <topology evidence="1">Multi-pass membrane protein</topology>
    </subcellularLocation>
</comment>
<dbReference type="OrthoDB" id="5547497at2759"/>
<dbReference type="GO" id="GO:0030659">
    <property type="term" value="C:cytoplasmic vesicle membrane"/>
    <property type="evidence" value="ECO:0007669"/>
    <property type="project" value="UniProtKB-SubCell"/>
</dbReference>
<proteinExistence type="inferred from homology"/>
<keyword evidence="2 5" id="KW-0812">Transmembrane</keyword>
<feature type="compositionally biased region" description="Basic and acidic residues" evidence="6">
    <location>
        <begin position="312"/>
        <end position="323"/>
    </location>
</feature>
<keyword evidence="5" id="KW-0813">Transport</keyword>
<comment type="similarity">
    <text evidence="5">Belongs to the TPT transporter family. SLC35D subfamily.</text>
</comment>
<evidence type="ECO:0000256" key="2">
    <source>
        <dbReference type="ARBA" id="ARBA00022692"/>
    </source>
</evidence>
<dbReference type="PANTHER" id="PTHR11132">
    <property type="entry name" value="SOLUTE CARRIER FAMILY 35"/>
    <property type="match status" value="1"/>
</dbReference>
<feature type="transmembrane region" description="Helical" evidence="5">
    <location>
        <begin position="219"/>
        <end position="241"/>
    </location>
</feature>
<evidence type="ECO:0000256" key="4">
    <source>
        <dbReference type="ARBA" id="ARBA00023136"/>
    </source>
</evidence>
<evidence type="ECO:0000256" key="3">
    <source>
        <dbReference type="ARBA" id="ARBA00022989"/>
    </source>
</evidence>
<evidence type="ECO:0000256" key="5">
    <source>
        <dbReference type="RuleBase" id="RU367097"/>
    </source>
</evidence>
<evidence type="ECO:0000313" key="8">
    <source>
        <dbReference type="Proteomes" id="UP000799118"/>
    </source>
</evidence>
<sequence>MSPQNAQNSKLLVTGVVVFYLVAALSVSAANILSLNKWVLNVTDAPLFFLFTQLVIAVILFMVSDTLRLLPDRLTLDINICKGLVPMVGLSVVGLSFSNYTLKYVDASFYQVARGLVLPFTVCASFFFLNARPSPLILIACGLVTMGFFVGVSAITAIHSIVIKRSLPVVNGSALLLSWYTNLLSAVVLIPIIVVAGETPAVFKLFFQTDDQMSALRTFVWGSAITGLLGFLMSIASLLSIKVTSPITHMVSSAVRGVAASLLGMWYFHDVITTGRASSIAIILLGSMYYTWVKHVESQSPAPPATTGASYERVKMEDVESGVRRSSNSKPE</sequence>
<keyword evidence="5" id="KW-0968">Cytoplasmic vesicle</keyword>
<keyword evidence="8" id="KW-1185">Reference proteome</keyword>
<organism evidence="7 8">
    <name type="scientific">Gymnopus androsaceus JB14</name>
    <dbReference type="NCBI Taxonomy" id="1447944"/>
    <lineage>
        <taxon>Eukaryota</taxon>
        <taxon>Fungi</taxon>
        <taxon>Dikarya</taxon>
        <taxon>Basidiomycota</taxon>
        <taxon>Agaricomycotina</taxon>
        <taxon>Agaricomycetes</taxon>
        <taxon>Agaricomycetidae</taxon>
        <taxon>Agaricales</taxon>
        <taxon>Marasmiineae</taxon>
        <taxon>Omphalotaceae</taxon>
        <taxon>Gymnopus</taxon>
    </lineage>
</organism>